<dbReference type="EMBL" id="BDIP01002969">
    <property type="protein sequence ID" value="GIQ87098.1"/>
    <property type="molecule type" value="Genomic_DNA"/>
</dbReference>
<dbReference type="AlphaFoldDB" id="A0A9K3D3E9"/>
<accession>A0A9K3D3E9</accession>
<feature type="region of interest" description="Disordered" evidence="1">
    <location>
        <begin position="219"/>
        <end position="413"/>
    </location>
</feature>
<feature type="compositionally biased region" description="Basic and acidic residues" evidence="1">
    <location>
        <begin position="152"/>
        <end position="166"/>
    </location>
</feature>
<evidence type="ECO:0000313" key="2">
    <source>
        <dbReference type="EMBL" id="GIQ87098.1"/>
    </source>
</evidence>
<gene>
    <name evidence="2" type="ORF">KIPB_009068</name>
</gene>
<reference evidence="2 3" key="1">
    <citation type="journal article" date="2018" name="PLoS ONE">
        <title>The draft genome of Kipferlia bialata reveals reductive genome evolution in fornicate parasites.</title>
        <authorList>
            <person name="Tanifuji G."/>
            <person name="Takabayashi S."/>
            <person name="Kume K."/>
            <person name="Takagi M."/>
            <person name="Nakayama T."/>
            <person name="Kamikawa R."/>
            <person name="Inagaki Y."/>
            <person name="Hashimoto T."/>
        </authorList>
    </citation>
    <scope>NUCLEOTIDE SEQUENCE [LARGE SCALE GENOMIC DNA]</scope>
    <source>
        <strain evidence="2">NY0173</strain>
    </source>
</reference>
<name>A0A9K3D3E9_9EUKA</name>
<feature type="region of interest" description="Disordered" evidence="1">
    <location>
        <begin position="481"/>
        <end position="500"/>
    </location>
</feature>
<feature type="compositionally biased region" description="Polar residues" evidence="1">
    <location>
        <begin position="241"/>
        <end position="256"/>
    </location>
</feature>
<evidence type="ECO:0000256" key="1">
    <source>
        <dbReference type="SAM" id="MobiDB-lite"/>
    </source>
</evidence>
<feature type="compositionally biased region" description="Basic and acidic residues" evidence="1">
    <location>
        <begin position="288"/>
        <end position="314"/>
    </location>
</feature>
<feature type="compositionally biased region" description="Polar residues" evidence="1">
    <location>
        <begin position="380"/>
        <end position="396"/>
    </location>
</feature>
<sequence>RVISARGLLSDIRTNSSLGPVAQVAEYHLFVAEFEYLATKSHQRALDAMDAGLKAKARPTLLLSQAREIVVADVARKKAAKAQAKAKAQAAREAEREREKQREKDRQGRPRSRATPSSRPLGRASSAAAVRNPYQNPRPQSARVVHRPPQSARREARPSGRDRRSVTSEGYLRLDTSSPLVAALMRPSPGLRLGSYRTGSMMGASPTLRALVERRKREMSGLSVDGTRGWVSPSVPPVPMQSMTRKPQPTGVTPSIPSMLRGGERERGLDSTSRVQDTIRSLMGDDSWTDKAETEGEAEGEREGEADVPVERHVHFAPSSPTPHRHSRDSPPPPPSSPALPAEFGTSPTMCGDDMHDMGDMGGDGMVDESADPLPPSLSPGVTSPVSTHPAPSNSDVPDVSDTLGGTDTVDAPTLDDTVYVEQEAVSQESSSVHQMHTPTCAVPSEPLSPQAPVSPTHFPEAVADDVSTAPVDGVDADTLPPQSLSMQPLQRVDSTDPHQRVGSTVLLGNSRVSARKAAMLGSPVVLTPRRRSVRVLAQRGFTLVGDEVGEAANEGEREELLEGAQGVYRENEALCGRVAVGHVEEGV</sequence>
<protein>
    <submittedName>
        <fullName evidence="2">Uncharacterized protein</fullName>
    </submittedName>
</protein>
<evidence type="ECO:0000313" key="3">
    <source>
        <dbReference type="Proteomes" id="UP000265618"/>
    </source>
</evidence>
<keyword evidence="3" id="KW-1185">Reference proteome</keyword>
<comment type="caution">
    <text evidence="2">The sequence shown here is derived from an EMBL/GenBank/DDBJ whole genome shotgun (WGS) entry which is preliminary data.</text>
</comment>
<dbReference type="Proteomes" id="UP000265618">
    <property type="component" value="Unassembled WGS sequence"/>
</dbReference>
<feature type="non-terminal residue" evidence="2">
    <location>
        <position position="1"/>
    </location>
</feature>
<feature type="compositionally biased region" description="Polar residues" evidence="1">
    <location>
        <begin position="270"/>
        <end position="279"/>
    </location>
</feature>
<proteinExistence type="predicted"/>
<feature type="region of interest" description="Disordered" evidence="1">
    <location>
        <begin position="83"/>
        <end position="172"/>
    </location>
</feature>
<organism evidence="2 3">
    <name type="scientific">Kipferlia bialata</name>
    <dbReference type="NCBI Taxonomy" id="797122"/>
    <lineage>
        <taxon>Eukaryota</taxon>
        <taxon>Metamonada</taxon>
        <taxon>Carpediemonas-like organisms</taxon>
        <taxon>Kipferlia</taxon>
    </lineage>
</organism>
<feature type="compositionally biased region" description="Basic and acidic residues" evidence="1">
    <location>
        <begin position="90"/>
        <end position="108"/>
    </location>
</feature>